<accession>K1RQZ0</accession>
<dbReference type="InterPro" id="IPR001001">
    <property type="entry name" value="DNA_polIII_beta"/>
</dbReference>
<dbReference type="SUPFAM" id="SSF55979">
    <property type="entry name" value="DNA clamp"/>
    <property type="match status" value="3"/>
</dbReference>
<evidence type="ECO:0000259" key="10">
    <source>
        <dbReference type="Pfam" id="PF02767"/>
    </source>
</evidence>
<feature type="domain" description="DNA polymerase III beta sliding clamp C-terminal" evidence="11">
    <location>
        <begin position="253"/>
        <end position="374"/>
    </location>
</feature>
<dbReference type="PIRSF" id="PIRSF000804">
    <property type="entry name" value="DNA_pol_III_b"/>
    <property type="match status" value="1"/>
</dbReference>
<keyword evidence="7" id="KW-0239">DNA-directed DNA polymerase</keyword>
<keyword evidence="6" id="KW-0235">DNA replication</keyword>
<dbReference type="GO" id="GO:0008408">
    <property type="term" value="F:3'-5' exonuclease activity"/>
    <property type="evidence" value="ECO:0007669"/>
    <property type="project" value="InterPro"/>
</dbReference>
<evidence type="ECO:0000259" key="9">
    <source>
        <dbReference type="Pfam" id="PF00712"/>
    </source>
</evidence>
<evidence type="ECO:0000256" key="4">
    <source>
        <dbReference type="ARBA" id="ARBA00022679"/>
    </source>
</evidence>
<dbReference type="GO" id="GO:0003677">
    <property type="term" value="F:DNA binding"/>
    <property type="evidence" value="ECO:0007669"/>
    <property type="project" value="UniProtKB-KW"/>
</dbReference>
<dbReference type="Gene3D" id="3.70.10.10">
    <property type="match status" value="1"/>
</dbReference>
<evidence type="ECO:0000256" key="3">
    <source>
        <dbReference type="ARBA" id="ARBA00022490"/>
    </source>
</evidence>
<feature type="domain" description="DNA polymerase III beta sliding clamp central" evidence="10">
    <location>
        <begin position="135"/>
        <end position="250"/>
    </location>
</feature>
<comment type="similarity">
    <text evidence="2">Belongs to the beta sliding clamp family.</text>
</comment>
<dbReference type="Gene3D" id="3.10.150.10">
    <property type="entry name" value="DNA Polymerase III, subunit A, domain 2"/>
    <property type="match status" value="1"/>
</dbReference>
<protein>
    <submittedName>
        <fullName evidence="12">DNA polymerase III subunit beta</fullName>
    </submittedName>
</protein>
<evidence type="ECO:0000313" key="12">
    <source>
        <dbReference type="EMBL" id="EKC45964.1"/>
    </source>
</evidence>
<gene>
    <name evidence="12" type="ORF">OBE_16559</name>
</gene>
<evidence type="ECO:0000256" key="1">
    <source>
        <dbReference type="ARBA" id="ARBA00004496"/>
    </source>
</evidence>
<comment type="subcellular location">
    <subcellularLocation>
        <location evidence="1">Cytoplasm</location>
    </subcellularLocation>
</comment>
<dbReference type="AlphaFoldDB" id="K1RQZ0"/>
<dbReference type="Pfam" id="PF02768">
    <property type="entry name" value="DNA_pol3_beta_3"/>
    <property type="match status" value="1"/>
</dbReference>
<name>K1RQZ0_9ZZZZ</name>
<dbReference type="PANTHER" id="PTHR30478:SF0">
    <property type="entry name" value="BETA SLIDING CLAMP"/>
    <property type="match status" value="1"/>
</dbReference>
<dbReference type="NCBIfam" id="TIGR00663">
    <property type="entry name" value="dnan"/>
    <property type="match status" value="1"/>
</dbReference>
<keyword evidence="5" id="KW-0548">Nucleotidyltransferase</keyword>
<evidence type="ECO:0000259" key="11">
    <source>
        <dbReference type="Pfam" id="PF02768"/>
    </source>
</evidence>
<dbReference type="InterPro" id="IPR022634">
    <property type="entry name" value="DNA_polIII_beta_N"/>
</dbReference>
<dbReference type="GO" id="GO:0003887">
    <property type="term" value="F:DNA-directed DNA polymerase activity"/>
    <property type="evidence" value="ECO:0007669"/>
    <property type="project" value="UniProtKB-KW"/>
</dbReference>
<evidence type="ECO:0000256" key="8">
    <source>
        <dbReference type="ARBA" id="ARBA00023125"/>
    </source>
</evidence>
<dbReference type="SMART" id="SM00480">
    <property type="entry name" value="POL3Bc"/>
    <property type="match status" value="1"/>
</dbReference>
<evidence type="ECO:0000256" key="5">
    <source>
        <dbReference type="ARBA" id="ARBA00022695"/>
    </source>
</evidence>
<keyword evidence="4" id="KW-0808">Transferase</keyword>
<sequence>MKLTIKKEILLDAINKVSKAISTKNLIPVLAGIKFELNKKKLVLTASDNDITIQTTIDCNNEDEVKVEEEGSIIIQGKYILDIVRKLPDKYINIEVIDELKILIYTENSEFNLNGISESEYPTITLEESKKKIDVNANVFKDLVNQTAFAASNEETKPVLTGLNFNIIGDILECNSTDSYRLARKVIKLDKPSEDNYNIVIPSHNIVEFSRLIGDDEDEVVEVHIFSNKVLFKYKTLLFQSRLINGTYPNTSNLLPSEANLIITADLNEFYSVIDRASILTSDKEKNIVTLETDGNTLLLKSSSLEIGKVEEKMQVKKSVNDDIRVSFSARYMMDALKSFDSQTVEIHYVGEVKPIIVKTSEDDTLTQLVLPIRTY</sequence>
<dbReference type="InterPro" id="IPR022635">
    <property type="entry name" value="DNA_polIII_beta_C"/>
</dbReference>
<dbReference type="EMBL" id="AJWZ01011233">
    <property type="protein sequence ID" value="EKC45964.1"/>
    <property type="molecule type" value="Genomic_DNA"/>
</dbReference>
<comment type="caution">
    <text evidence="12">The sequence shown here is derived from an EMBL/GenBank/DDBJ whole genome shotgun (WGS) entry which is preliminary data.</text>
</comment>
<keyword evidence="8" id="KW-0238">DNA-binding</keyword>
<evidence type="ECO:0000256" key="2">
    <source>
        <dbReference type="ARBA" id="ARBA00010752"/>
    </source>
</evidence>
<proteinExistence type="inferred from homology"/>
<dbReference type="InterPro" id="IPR022637">
    <property type="entry name" value="DNA_polIII_beta_cen"/>
</dbReference>
<dbReference type="GO" id="GO:0009360">
    <property type="term" value="C:DNA polymerase III complex"/>
    <property type="evidence" value="ECO:0007669"/>
    <property type="project" value="InterPro"/>
</dbReference>
<dbReference type="GO" id="GO:0006271">
    <property type="term" value="P:DNA strand elongation involved in DNA replication"/>
    <property type="evidence" value="ECO:0007669"/>
    <property type="project" value="TreeGrafter"/>
</dbReference>
<dbReference type="Pfam" id="PF00712">
    <property type="entry name" value="DNA_pol3_beta"/>
    <property type="match status" value="1"/>
</dbReference>
<dbReference type="InterPro" id="IPR046938">
    <property type="entry name" value="DNA_clamp_sf"/>
</dbReference>
<dbReference type="GO" id="GO:0005737">
    <property type="term" value="C:cytoplasm"/>
    <property type="evidence" value="ECO:0007669"/>
    <property type="project" value="UniProtKB-SubCell"/>
</dbReference>
<evidence type="ECO:0000256" key="6">
    <source>
        <dbReference type="ARBA" id="ARBA00022705"/>
    </source>
</evidence>
<dbReference type="CDD" id="cd00140">
    <property type="entry name" value="beta_clamp"/>
    <property type="match status" value="1"/>
</dbReference>
<organism evidence="12">
    <name type="scientific">human gut metagenome</name>
    <dbReference type="NCBI Taxonomy" id="408170"/>
    <lineage>
        <taxon>unclassified sequences</taxon>
        <taxon>metagenomes</taxon>
        <taxon>organismal metagenomes</taxon>
    </lineage>
</organism>
<reference evidence="12" key="1">
    <citation type="journal article" date="2013" name="Environ. Microbiol.">
        <title>Microbiota from the distal guts of lean and obese adolescents exhibit partial functional redundancy besides clear differences in community structure.</title>
        <authorList>
            <person name="Ferrer M."/>
            <person name="Ruiz A."/>
            <person name="Lanza F."/>
            <person name="Haange S.B."/>
            <person name="Oberbach A."/>
            <person name="Till H."/>
            <person name="Bargiela R."/>
            <person name="Campoy C."/>
            <person name="Segura M.T."/>
            <person name="Richter M."/>
            <person name="von Bergen M."/>
            <person name="Seifert J."/>
            <person name="Suarez A."/>
        </authorList>
    </citation>
    <scope>NUCLEOTIDE SEQUENCE</scope>
</reference>
<dbReference type="Pfam" id="PF02767">
    <property type="entry name" value="DNA_pol3_beta_2"/>
    <property type="match status" value="1"/>
</dbReference>
<feature type="domain" description="DNA polymerase III beta sliding clamp N-terminal" evidence="9">
    <location>
        <begin position="1"/>
        <end position="124"/>
    </location>
</feature>
<dbReference type="PANTHER" id="PTHR30478">
    <property type="entry name" value="DNA POLYMERASE III SUBUNIT BETA"/>
    <property type="match status" value="1"/>
</dbReference>
<evidence type="ECO:0000256" key="7">
    <source>
        <dbReference type="ARBA" id="ARBA00022932"/>
    </source>
</evidence>
<keyword evidence="3" id="KW-0963">Cytoplasm</keyword>